<dbReference type="Proteomes" id="UP000075606">
    <property type="component" value="Unassembled WGS sequence"/>
</dbReference>
<dbReference type="STRING" id="333140.AWW68_08060"/>
<dbReference type="OrthoDB" id="9911289at2"/>
<keyword evidence="2" id="KW-1185">Reference proteome</keyword>
<gene>
    <name evidence="1" type="ORF">AWW68_08060</name>
</gene>
<accession>A0A150XAS5</accession>
<reference evidence="1 2" key="1">
    <citation type="submission" date="2016-01" db="EMBL/GenBank/DDBJ databases">
        <title>Genome sequencing of Roseivirga spongicola UST030701-084.</title>
        <authorList>
            <person name="Selvaratnam C."/>
            <person name="Thevarajoo S."/>
            <person name="Goh K.M."/>
            <person name="Ee R."/>
            <person name="Chan K.-G."/>
            <person name="Chong C.S."/>
        </authorList>
    </citation>
    <scope>NUCLEOTIDE SEQUENCE [LARGE SCALE GENOMIC DNA]</scope>
    <source>
        <strain evidence="1 2">UST030701-084</strain>
    </source>
</reference>
<sequence>MNSQNLEFIKVDPESPLNTEWVESFIKIGSAWETFTKTYNGSISGNLSAYGIHLESKIDFKFDSISFEVLKRLADVNAGNLMNDTYTYVTTIKFEKPITKSQKPFKIKSKNWLRLLFNPFNGFKKTKLLNGFIYYADSKEQLDKLIDLNISEYPNFGWIKRSNRDIIIRLYHAEDSFEGINNYIELLKKLRLT</sequence>
<comment type="caution">
    <text evidence="1">The sequence shown here is derived from an EMBL/GenBank/DDBJ whole genome shotgun (WGS) entry which is preliminary data.</text>
</comment>
<proteinExistence type="predicted"/>
<dbReference type="EMBL" id="LRPC01000012">
    <property type="protein sequence ID" value="KYG75780.1"/>
    <property type="molecule type" value="Genomic_DNA"/>
</dbReference>
<protein>
    <submittedName>
        <fullName evidence="1">Uncharacterized protein</fullName>
    </submittedName>
</protein>
<evidence type="ECO:0000313" key="1">
    <source>
        <dbReference type="EMBL" id="KYG75780.1"/>
    </source>
</evidence>
<organism evidence="1 2">
    <name type="scientific">Roseivirga spongicola</name>
    <dbReference type="NCBI Taxonomy" id="333140"/>
    <lineage>
        <taxon>Bacteria</taxon>
        <taxon>Pseudomonadati</taxon>
        <taxon>Bacteroidota</taxon>
        <taxon>Cytophagia</taxon>
        <taxon>Cytophagales</taxon>
        <taxon>Roseivirgaceae</taxon>
        <taxon>Roseivirga</taxon>
    </lineage>
</organism>
<dbReference type="AlphaFoldDB" id="A0A150XAS5"/>
<evidence type="ECO:0000313" key="2">
    <source>
        <dbReference type="Proteomes" id="UP000075606"/>
    </source>
</evidence>
<name>A0A150XAS5_9BACT</name>
<dbReference type="RefSeq" id="WP_068219640.1">
    <property type="nucleotide sequence ID" value="NZ_CP139724.1"/>
</dbReference>